<dbReference type="RefSeq" id="WP_176225148.1">
    <property type="nucleotide sequence ID" value="NZ_FXAM01000001.1"/>
</dbReference>
<reference evidence="2 3" key="1">
    <citation type="submission" date="2016-12" db="EMBL/GenBank/DDBJ databases">
        <authorList>
            <person name="Song W.-J."/>
            <person name="Kurnit D.M."/>
        </authorList>
    </citation>
    <scope>NUCLEOTIDE SEQUENCE [LARGE SCALE GENOMIC DNA]</scope>
    <source>
        <strain evidence="2 3">175</strain>
    </source>
</reference>
<proteinExistence type="predicted"/>
<organism evidence="2 3">
    <name type="scientific">Methylomagnum ishizawai</name>
    <dbReference type="NCBI Taxonomy" id="1760988"/>
    <lineage>
        <taxon>Bacteria</taxon>
        <taxon>Pseudomonadati</taxon>
        <taxon>Pseudomonadota</taxon>
        <taxon>Gammaproteobacteria</taxon>
        <taxon>Methylococcales</taxon>
        <taxon>Methylococcaceae</taxon>
        <taxon>Methylomagnum</taxon>
    </lineage>
</organism>
<keyword evidence="3" id="KW-1185">Reference proteome</keyword>
<dbReference type="STRING" id="1760988.SAMN02949497_1723"/>
<dbReference type="Pfam" id="PF10547">
    <property type="entry name" value="P22_AR_N"/>
    <property type="match status" value="1"/>
</dbReference>
<name>A0A1Y6CUU6_9GAMM</name>
<dbReference type="PRINTS" id="PR01994">
    <property type="entry name" value="ANTIREPRESSR"/>
</dbReference>
<dbReference type="Proteomes" id="UP000192923">
    <property type="component" value="Unassembled WGS sequence"/>
</dbReference>
<evidence type="ECO:0000259" key="1">
    <source>
        <dbReference type="Pfam" id="PF10547"/>
    </source>
</evidence>
<feature type="domain" description="Antirepressor protein ant N-terminal" evidence="1">
    <location>
        <begin position="22"/>
        <end position="105"/>
    </location>
</feature>
<evidence type="ECO:0000313" key="2">
    <source>
        <dbReference type="EMBL" id="SMF94408.1"/>
    </source>
</evidence>
<evidence type="ECO:0000313" key="3">
    <source>
        <dbReference type="Proteomes" id="UP000192923"/>
    </source>
</evidence>
<dbReference type="AlphaFoldDB" id="A0A1Y6CUU6"/>
<dbReference type="InterPro" id="IPR018875">
    <property type="entry name" value="Antirepressor_Ant_N"/>
</dbReference>
<sequence length="194" mass="21546">MSASATQTPVQDSGRVRLSLEFAGVILPIAKDEHGRDIVPLKPISDVFGLDWEKQRIKVNNGISRRLGTCTHLMVGGGQGREMTCIRLDRVAAYLNTINPEKVRAVGNEVGADFLERKQEEWDDLIHAYEMRSGMFATQAQREASARSRKVRDLLAVAKEKRNTQDQADRRVLGGLMKGLAADLGVPYQEELDA</sequence>
<dbReference type="EMBL" id="FXAM01000001">
    <property type="protein sequence ID" value="SMF94408.1"/>
    <property type="molecule type" value="Genomic_DNA"/>
</dbReference>
<gene>
    <name evidence="2" type="ORF">SAMN02949497_1723</name>
</gene>
<accession>A0A1Y6CUU6</accession>
<protein>
    <submittedName>
        <fullName evidence="2">P22_AR N-terminal domain-containing protein</fullName>
    </submittedName>
</protein>